<feature type="domain" description="Glycosyl transferase family 1" evidence="1">
    <location>
        <begin position="163"/>
        <end position="326"/>
    </location>
</feature>
<evidence type="ECO:0000313" key="2">
    <source>
        <dbReference type="EMBL" id="OGY46934.1"/>
    </source>
</evidence>
<dbReference type="Gene3D" id="3.40.50.2000">
    <property type="entry name" value="Glycogen Phosphorylase B"/>
    <property type="match status" value="2"/>
</dbReference>
<dbReference type="PANTHER" id="PTHR12526">
    <property type="entry name" value="GLYCOSYLTRANSFERASE"/>
    <property type="match status" value="1"/>
</dbReference>
<dbReference type="GO" id="GO:0016757">
    <property type="term" value="F:glycosyltransferase activity"/>
    <property type="evidence" value="ECO:0007669"/>
    <property type="project" value="InterPro"/>
</dbReference>
<dbReference type="Pfam" id="PF00534">
    <property type="entry name" value="Glycos_transf_1"/>
    <property type="match status" value="1"/>
</dbReference>
<proteinExistence type="predicted"/>
<dbReference type="InterPro" id="IPR001296">
    <property type="entry name" value="Glyco_trans_1"/>
</dbReference>
<name>A0A1G1Y414_9BACT</name>
<dbReference type="AlphaFoldDB" id="A0A1G1Y414"/>
<evidence type="ECO:0000313" key="3">
    <source>
        <dbReference type="Proteomes" id="UP000178747"/>
    </source>
</evidence>
<organism evidence="2 3">
    <name type="scientific">Candidatus Buchananbacteria bacterium RIFCSPHIGHO2_02_FULL_38_8</name>
    <dbReference type="NCBI Taxonomy" id="1797538"/>
    <lineage>
        <taxon>Bacteria</taxon>
        <taxon>Candidatus Buchananiibacteriota</taxon>
    </lineage>
</organism>
<dbReference type="Proteomes" id="UP000178747">
    <property type="component" value="Unassembled WGS sequence"/>
</dbReference>
<dbReference type="PANTHER" id="PTHR12526:SF622">
    <property type="entry name" value="GLYCOSYLTRANSFERASE (GROUP I)"/>
    <property type="match status" value="1"/>
</dbReference>
<protein>
    <recommendedName>
        <fullName evidence="1">Glycosyl transferase family 1 domain-containing protein</fullName>
    </recommendedName>
</protein>
<reference evidence="2 3" key="1">
    <citation type="journal article" date="2016" name="Nat. Commun.">
        <title>Thousands of microbial genomes shed light on interconnected biogeochemical processes in an aquifer system.</title>
        <authorList>
            <person name="Anantharaman K."/>
            <person name="Brown C.T."/>
            <person name="Hug L.A."/>
            <person name="Sharon I."/>
            <person name="Castelle C.J."/>
            <person name="Probst A.J."/>
            <person name="Thomas B.C."/>
            <person name="Singh A."/>
            <person name="Wilkins M.J."/>
            <person name="Karaoz U."/>
            <person name="Brodie E.L."/>
            <person name="Williams K.H."/>
            <person name="Hubbard S.S."/>
            <person name="Banfield J.F."/>
        </authorList>
    </citation>
    <scope>NUCLEOTIDE SEQUENCE [LARGE SCALE GENOMIC DNA]</scope>
</reference>
<evidence type="ECO:0000259" key="1">
    <source>
        <dbReference type="Pfam" id="PF00534"/>
    </source>
</evidence>
<gene>
    <name evidence="2" type="ORF">A3J62_02085</name>
</gene>
<accession>A0A1G1Y414</accession>
<dbReference type="EMBL" id="MHIH01000063">
    <property type="protein sequence ID" value="OGY46934.1"/>
    <property type="molecule type" value="Genomic_DNA"/>
</dbReference>
<dbReference type="SUPFAM" id="SSF53756">
    <property type="entry name" value="UDP-Glycosyltransferase/glycogen phosphorylase"/>
    <property type="match status" value="1"/>
</dbReference>
<sequence>MTVCFFGNYLIDYPRVQVLRQGFLENNIKVIECHNRYRGFKKYWSLFSQHQTIKNQYDILIVMMGGQTLVWFARLLSKKKIIFDAFTSLYLANVVDRQTCKPKSFKAKYFAWLDKWSCQLADKVLLDTNAQIDYFIKNYNLDKDKFIRIFVGADNNIYFPDDVNPHDKFIIHWHGYIVPFYSLETVIRAAKILTGESSIRFKIVTRFNDKYKKIKILADSLKLNNVDFYPETNYRGIAKFINQSDICLGIFGNNIKARVVIPNKIYEAIACAKPVITARHKVISELFIDRDNIIMVEPENAEDLAAKILELKNDKQLRKKIADNCYQLYLNNLLPKEVVKELILI</sequence>
<comment type="caution">
    <text evidence="2">The sequence shown here is derived from an EMBL/GenBank/DDBJ whole genome shotgun (WGS) entry which is preliminary data.</text>
</comment>